<keyword evidence="15" id="KW-0809">Transit peptide</keyword>
<dbReference type="InterPro" id="IPR051511">
    <property type="entry name" value="MitoQC_Scaffold_Kinases"/>
</dbReference>
<keyword evidence="16" id="KW-0496">Mitochondrion</keyword>
<dbReference type="InterPro" id="IPR008271">
    <property type="entry name" value="Ser/Thr_kinase_AS"/>
</dbReference>
<reference evidence="20 21" key="1">
    <citation type="submission" date="2024-05" db="EMBL/GenBank/DDBJ databases">
        <title>Genetic variation in Jamaican populations of the coffee berry borer (Hypothenemus hampei).</title>
        <authorList>
            <person name="Errbii M."/>
            <person name="Myrie A."/>
        </authorList>
    </citation>
    <scope>NUCLEOTIDE SEQUENCE [LARGE SCALE GENOMIC DNA]</scope>
    <source>
        <strain evidence="20">JA-Hopewell-2020-01-JO</strain>
        <tissue evidence="20">Whole body</tissue>
    </source>
</reference>
<evidence type="ECO:0000256" key="15">
    <source>
        <dbReference type="ARBA" id="ARBA00022946"/>
    </source>
</evidence>
<evidence type="ECO:0000259" key="19">
    <source>
        <dbReference type="PROSITE" id="PS50011"/>
    </source>
</evidence>
<comment type="catalytic activity">
    <reaction evidence="17">
        <text>L-threonyl-[protein] + ATP = O-phospho-L-threonyl-[protein] + ADP + H(+)</text>
        <dbReference type="Rhea" id="RHEA:46608"/>
        <dbReference type="Rhea" id="RHEA-COMP:11060"/>
        <dbReference type="Rhea" id="RHEA-COMP:11605"/>
        <dbReference type="ChEBI" id="CHEBI:15378"/>
        <dbReference type="ChEBI" id="CHEBI:30013"/>
        <dbReference type="ChEBI" id="CHEBI:30616"/>
        <dbReference type="ChEBI" id="CHEBI:61977"/>
        <dbReference type="ChEBI" id="CHEBI:456216"/>
        <dbReference type="EC" id="2.7.11.1"/>
    </reaction>
</comment>
<keyword evidence="21" id="KW-1185">Reference proteome</keyword>
<dbReference type="PROSITE" id="PS50011">
    <property type="entry name" value="PROTEIN_KINASE_DOM"/>
    <property type="match status" value="1"/>
</dbReference>
<comment type="catalytic activity">
    <reaction evidence="18">
        <text>L-seryl-[protein] + ATP = O-phospho-L-seryl-[protein] + ADP + H(+)</text>
        <dbReference type="Rhea" id="RHEA:17989"/>
        <dbReference type="Rhea" id="RHEA-COMP:9863"/>
        <dbReference type="Rhea" id="RHEA-COMP:11604"/>
        <dbReference type="ChEBI" id="CHEBI:15378"/>
        <dbReference type="ChEBI" id="CHEBI:29999"/>
        <dbReference type="ChEBI" id="CHEBI:30616"/>
        <dbReference type="ChEBI" id="CHEBI:83421"/>
        <dbReference type="ChEBI" id="CHEBI:456216"/>
        <dbReference type="EC" id="2.7.11.1"/>
    </reaction>
</comment>
<evidence type="ECO:0000256" key="10">
    <source>
        <dbReference type="ARBA" id="ARBA00022777"/>
    </source>
</evidence>
<dbReference type="GO" id="GO:0005743">
    <property type="term" value="C:mitochondrial inner membrane"/>
    <property type="evidence" value="ECO:0007669"/>
    <property type="project" value="UniProtKB-SubCell"/>
</dbReference>
<feature type="domain" description="Protein kinase" evidence="19">
    <location>
        <begin position="163"/>
        <end position="487"/>
    </location>
</feature>
<dbReference type="SMART" id="SM00220">
    <property type="entry name" value="S_TKc"/>
    <property type="match status" value="1"/>
</dbReference>
<protein>
    <recommendedName>
        <fullName evidence="5">non-specific serine/threonine protein kinase</fullName>
        <ecNumber evidence="5">2.7.11.1</ecNumber>
    </recommendedName>
</protein>
<evidence type="ECO:0000256" key="16">
    <source>
        <dbReference type="ARBA" id="ARBA00023128"/>
    </source>
</evidence>
<keyword evidence="13" id="KW-0067">ATP-binding</keyword>
<comment type="caution">
    <text evidence="20">The sequence shown here is derived from an EMBL/GenBank/DDBJ whole genome shotgun (WGS) entry which is preliminary data.</text>
</comment>
<dbReference type="Proteomes" id="UP001566132">
    <property type="component" value="Unassembled WGS sequence"/>
</dbReference>
<evidence type="ECO:0000256" key="3">
    <source>
        <dbReference type="ARBA" id="ARBA00004514"/>
    </source>
</evidence>
<evidence type="ECO:0000256" key="1">
    <source>
        <dbReference type="ARBA" id="ARBA00001946"/>
    </source>
</evidence>
<evidence type="ECO:0000256" key="13">
    <source>
        <dbReference type="ARBA" id="ARBA00022840"/>
    </source>
</evidence>
<evidence type="ECO:0000256" key="17">
    <source>
        <dbReference type="ARBA" id="ARBA00047899"/>
    </source>
</evidence>
<evidence type="ECO:0000313" key="20">
    <source>
        <dbReference type="EMBL" id="KAL1502722.1"/>
    </source>
</evidence>
<evidence type="ECO:0000256" key="4">
    <source>
        <dbReference type="ARBA" id="ARBA00004572"/>
    </source>
</evidence>
<keyword evidence="14" id="KW-0460">Magnesium</keyword>
<accession>A0ABD1EXQ8</accession>
<evidence type="ECO:0000313" key="21">
    <source>
        <dbReference type="Proteomes" id="UP001566132"/>
    </source>
</evidence>
<evidence type="ECO:0000256" key="2">
    <source>
        <dbReference type="ARBA" id="ARBA00004434"/>
    </source>
</evidence>
<name>A0ABD1EXQ8_HYPHA</name>
<keyword evidence="11" id="KW-1000">Mitochondrion outer membrane</keyword>
<comment type="cofactor">
    <cofactor evidence="1">
        <name>Mg(2+)</name>
        <dbReference type="ChEBI" id="CHEBI:18420"/>
    </cofactor>
</comment>
<dbReference type="PANTHER" id="PTHR22972">
    <property type="entry name" value="SERINE/THREONINE PROTEIN KINASE"/>
    <property type="match status" value="1"/>
</dbReference>
<keyword evidence="7" id="KW-0808">Transferase</keyword>
<dbReference type="GO" id="GO:0004674">
    <property type="term" value="F:protein serine/threonine kinase activity"/>
    <property type="evidence" value="ECO:0007669"/>
    <property type="project" value="UniProtKB-KW"/>
</dbReference>
<dbReference type="GO" id="GO:0046872">
    <property type="term" value="F:metal ion binding"/>
    <property type="evidence" value="ECO:0007669"/>
    <property type="project" value="UniProtKB-KW"/>
</dbReference>
<dbReference type="InterPro" id="IPR011009">
    <property type="entry name" value="Kinase-like_dom_sf"/>
</dbReference>
<evidence type="ECO:0000256" key="14">
    <source>
        <dbReference type="ARBA" id="ARBA00022842"/>
    </source>
</evidence>
<proteinExistence type="predicted"/>
<keyword evidence="8" id="KW-0479">Metal-binding</keyword>
<evidence type="ECO:0000256" key="11">
    <source>
        <dbReference type="ARBA" id="ARBA00022787"/>
    </source>
</evidence>
<comment type="subcellular location">
    <subcellularLocation>
        <location evidence="3">Cytoplasm</location>
        <location evidence="3">Cytosol</location>
    </subcellularLocation>
    <subcellularLocation>
        <location evidence="2">Mitochondrion inner membrane</location>
        <topology evidence="2">Single-pass membrane protein</topology>
    </subcellularLocation>
    <subcellularLocation>
        <location evidence="4">Mitochondrion outer membrane</location>
        <topology evidence="4">Single-pass membrane protein</topology>
    </subcellularLocation>
</comment>
<keyword evidence="6" id="KW-0723">Serine/threonine-protein kinase</keyword>
<dbReference type="Pfam" id="PF00069">
    <property type="entry name" value="Pkinase"/>
    <property type="match status" value="1"/>
</dbReference>
<dbReference type="PROSITE" id="PS00108">
    <property type="entry name" value="PROTEIN_KINASE_ST"/>
    <property type="match status" value="1"/>
</dbReference>
<dbReference type="Gene3D" id="1.10.510.10">
    <property type="entry name" value="Transferase(Phosphotransferase) domain 1"/>
    <property type="match status" value="1"/>
</dbReference>
<dbReference type="SUPFAM" id="SSF56112">
    <property type="entry name" value="Protein kinase-like (PK-like)"/>
    <property type="match status" value="1"/>
</dbReference>
<evidence type="ECO:0000256" key="12">
    <source>
        <dbReference type="ARBA" id="ARBA00022792"/>
    </source>
</evidence>
<keyword evidence="9" id="KW-0547">Nucleotide-binding</keyword>
<dbReference type="InterPro" id="IPR000719">
    <property type="entry name" value="Prot_kinase_dom"/>
</dbReference>
<keyword evidence="12" id="KW-0472">Membrane</keyword>
<keyword evidence="12" id="KW-0999">Mitochondrion inner membrane</keyword>
<evidence type="ECO:0000256" key="18">
    <source>
        <dbReference type="ARBA" id="ARBA00048679"/>
    </source>
</evidence>
<dbReference type="PANTHER" id="PTHR22972:SF7">
    <property type="entry name" value="SERINE_THREONINE-PROTEIN KINASE PINK1, MITOCHONDRIAL"/>
    <property type="match status" value="1"/>
</dbReference>
<gene>
    <name evidence="20" type="ORF">ABEB36_007826</name>
</gene>
<dbReference type="EMBL" id="JBDJPC010000005">
    <property type="protein sequence ID" value="KAL1502722.1"/>
    <property type="molecule type" value="Genomic_DNA"/>
</dbReference>
<dbReference type="GO" id="GO:0005741">
    <property type="term" value="C:mitochondrial outer membrane"/>
    <property type="evidence" value="ECO:0007669"/>
    <property type="project" value="UniProtKB-SubCell"/>
</dbReference>
<dbReference type="GO" id="GO:0005829">
    <property type="term" value="C:cytosol"/>
    <property type="evidence" value="ECO:0007669"/>
    <property type="project" value="UniProtKB-SubCell"/>
</dbReference>
<evidence type="ECO:0000256" key="5">
    <source>
        <dbReference type="ARBA" id="ARBA00012513"/>
    </source>
</evidence>
<keyword evidence="10" id="KW-0418">Kinase</keyword>
<dbReference type="AlphaFoldDB" id="A0ABD1EXQ8"/>
<evidence type="ECO:0000256" key="8">
    <source>
        <dbReference type="ARBA" id="ARBA00022723"/>
    </source>
</evidence>
<evidence type="ECO:0000256" key="9">
    <source>
        <dbReference type="ARBA" id="ARBA00022741"/>
    </source>
</evidence>
<dbReference type="EC" id="2.7.11.1" evidence="5"/>
<organism evidence="20 21">
    <name type="scientific">Hypothenemus hampei</name>
    <name type="common">Coffee berry borer</name>
    <dbReference type="NCBI Taxonomy" id="57062"/>
    <lineage>
        <taxon>Eukaryota</taxon>
        <taxon>Metazoa</taxon>
        <taxon>Ecdysozoa</taxon>
        <taxon>Arthropoda</taxon>
        <taxon>Hexapoda</taxon>
        <taxon>Insecta</taxon>
        <taxon>Pterygota</taxon>
        <taxon>Neoptera</taxon>
        <taxon>Endopterygota</taxon>
        <taxon>Coleoptera</taxon>
        <taxon>Polyphaga</taxon>
        <taxon>Cucujiformia</taxon>
        <taxon>Curculionidae</taxon>
        <taxon>Scolytinae</taxon>
        <taxon>Hypothenemus</taxon>
    </lineage>
</organism>
<sequence>MSLRALGGKLYKHGTTLIRQVQKAPRSNVNLSTRTVSNSVKPLETASGQKSEFFKSNRYQIFRNIGIQVSQRARQVLIEDVLNRVTNRGVFQSASKRGLYGNTAPLLGLVGFAAVGQGLLTKDEELEGICWELRECMSKTQWNRELNIQENFNEGSSMNLKLFTVGEPIDKGANAVVYSVEVIDELRPKINFPLALKMMFNYDIQSNSLAILNAMYKETVPASVYFNHQGFSDFEYEFLNRTNHLPPHPNIVKILSVFTDFVPELEKCKELYPAALPKRIDPNGDGRNMSLFILMKKYDMNLKKYLENSEKPSVRVSVLLLTQLLEAVVHMVANNVAHRDLKGDNILLDLSDPRSPLTVISDFGCCLAEKSCELSIPYNNFNVDKGGNVALMAPEIRNQKPGPFNRLNYHKSDLWAIGALAYELFGAPNPFYGHNKLNSTSYKNEELPLLPAPVPLIFKNLIKNILRRDPNDRLDPDIVANVCQLFLWAPKLWLDVTQKFPTFQEILEWLLNLAAKILCENPQKEHFTEENLSYAEYLLLSTFLCRVKLNGVRTALYWIRDNAN</sequence>
<evidence type="ECO:0000256" key="6">
    <source>
        <dbReference type="ARBA" id="ARBA00022527"/>
    </source>
</evidence>
<evidence type="ECO:0000256" key="7">
    <source>
        <dbReference type="ARBA" id="ARBA00022679"/>
    </source>
</evidence>
<dbReference type="GO" id="GO:0005524">
    <property type="term" value="F:ATP binding"/>
    <property type="evidence" value="ECO:0007669"/>
    <property type="project" value="UniProtKB-KW"/>
</dbReference>